<dbReference type="InterPro" id="IPR006605">
    <property type="entry name" value="G2_nidogen/fibulin_G2F"/>
</dbReference>
<dbReference type="InterPro" id="IPR001881">
    <property type="entry name" value="EGF-like_Ca-bd_dom"/>
</dbReference>
<dbReference type="EMBL" id="JBJQND010000006">
    <property type="protein sequence ID" value="KAL3873628.1"/>
    <property type="molecule type" value="Genomic_DNA"/>
</dbReference>
<dbReference type="PROSITE" id="PS51220">
    <property type="entry name" value="NIDO"/>
    <property type="match status" value="1"/>
</dbReference>
<evidence type="ECO:0000256" key="3">
    <source>
        <dbReference type="ARBA" id="ARBA00022530"/>
    </source>
</evidence>
<feature type="domain" description="NIDO" evidence="17">
    <location>
        <begin position="101"/>
        <end position="253"/>
    </location>
</feature>
<feature type="domain" description="EGF-like" evidence="15">
    <location>
        <begin position="917"/>
        <end position="957"/>
    </location>
</feature>
<feature type="disulfide bond" evidence="12">
    <location>
        <begin position="673"/>
        <end position="690"/>
    </location>
</feature>
<keyword evidence="6" id="KW-0677">Repeat</keyword>
<evidence type="ECO:0000313" key="19">
    <source>
        <dbReference type="Proteomes" id="UP001634394"/>
    </source>
</evidence>
<dbReference type="CDD" id="cd00054">
    <property type="entry name" value="EGF_CA"/>
    <property type="match status" value="3"/>
</dbReference>
<evidence type="ECO:0000256" key="2">
    <source>
        <dbReference type="ARBA" id="ARBA00022525"/>
    </source>
</evidence>
<dbReference type="PROSITE" id="PS01187">
    <property type="entry name" value="EGF_CA"/>
    <property type="match status" value="1"/>
</dbReference>
<keyword evidence="11" id="KW-0325">Glycoprotein</keyword>
<evidence type="ECO:0000256" key="12">
    <source>
        <dbReference type="PROSITE-ProRule" id="PRU00076"/>
    </source>
</evidence>
<dbReference type="InterPro" id="IPR011042">
    <property type="entry name" value="6-blade_b-propeller_TolB-like"/>
</dbReference>
<dbReference type="PROSITE" id="PS51120">
    <property type="entry name" value="LDLRB"/>
    <property type="match status" value="3"/>
</dbReference>
<dbReference type="InterPro" id="IPR000742">
    <property type="entry name" value="EGF"/>
</dbReference>
<proteinExistence type="predicted"/>
<feature type="disulfide bond" evidence="12">
    <location>
        <begin position="884"/>
        <end position="901"/>
    </location>
</feature>
<dbReference type="InterPro" id="IPR000152">
    <property type="entry name" value="EGF-type_Asp/Asn_hydroxyl_site"/>
</dbReference>
<organism evidence="18 19">
    <name type="scientific">Sinanodonta woodiana</name>
    <name type="common">Chinese pond mussel</name>
    <name type="synonym">Anodonta woodiana</name>
    <dbReference type="NCBI Taxonomy" id="1069815"/>
    <lineage>
        <taxon>Eukaryota</taxon>
        <taxon>Metazoa</taxon>
        <taxon>Spiralia</taxon>
        <taxon>Lophotrochozoa</taxon>
        <taxon>Mollusca</taxon>
        <taxon>Bivalvia</taxon>
        <taxon>Autobranchia</taxon>
        <taxon>Heteroconchia</taxon>
        <taxon>Palaeoheterodonta</taxon>
        <taxon>Unionida</taxon>
        <taxon>Unionoidea</taxon>
        <taxon>Unionidae</taxon>
        <taxon>Unioninae</taxon>
        <taxon>Sinanodonta</taxon>
    </lineage>
</organism>
<evidence type="ECO:0000259" key="15">
    <source>
        <dbReference type="PROSITE" id="PS50026"/>
    </source>
</evidence>
<evidence type="ECO:0000256" key="14">
    <source>
        <dbReference type="SAM" id="SignalP"/>
    </source>
</evidence>
<dbReference type="InterPro" id="IPR018097">
    <property type="entry name" value="EGF_Ca-bd_CS"/>
</dbReference>
<evidence type="ECO:0000256" key="6">
    <source>
        <dbReference type="ARBA" id="ARBA00022737"/>
    </source>
</evidence>
<keyword evidence="8" id="KW-0084">Basement membrane</keyword>
<reference evidence="18 19" key="1">
    <citation type="submission" date="2024-11" db="EMBL/GenBank/DDBJ databases">
        <title>Chromosome-level genome assembly of the freshwater bivalve Anodonta woodiana.</title>
        <authorList>
            <person name="Chen X."/>
        </authorList>
    </citation>
    <scope>NUCLEOTIDE SEQUENCE [LARGE SCALE GENOMIC DNA]</scope>
    <source>
        <strain evidence="18">MN2024</strain>
        <tissue evidence="18">Gills</tissue>
    </source>
</reference>
<evidence type="ECO:0000259" key="16">
    <source>
        <dbReference type="PROSITE" id="PS50993"/>
    </source>
</evidence>
<feature type="domain" description="EGF-like" evidence="15">
    <location>
        <begin position="874"/>
        <end position="915"/>
    </location>
</feature>
<dbReference type="CDD" id="cd00255">
    <property type="entry name" value="nidG2"/>
    <property type="match status" value="1"/>
</dbReference>
<comment type="subcellular location">
    <subcellularLocation>
        <location evidence="1">Secreted</location>
        <location evidence="1">Extracellular space</location>
        <location evidence="1">Extracellular matrix</location>
        <location evidence="1">Basement membrane</location>
    </subcellularLocation>
</comment>
<feature type="disulfide bond" evidence="12">
    <location>
        <begin position="715"/>
        <end position="732"/>
    </location>
</feature>
<dbReference type="Pfam" id="PF12947">
    <property type="entry name" value="EGF_3"/>
    <property type="match status" value="4"/>
</dbReference>
<accession>A0ABD3WLM8</accession>
<evidence type="ECO:0000256" key="13">
    <source>
        <dbReference type="PROSITE-ProRule" id="PRU00461"/>
    </source>
</evidence>
<feature type="repeat" description="LDL-receptor class B" evidence="13">
    <location>
        <begin position="1094"/>
        <end position="1138"/>
    </location>
</feature>
<feature type="domain" description="Nidogen G2 beta-barrel" evidence="16">
    <location>
        <begin position="320"/>
        <end position="542"/>
    </location>
</feature>
<dbReference type="PANTHER" id="PTHR24039:SF28">
    <property type="entry name" value="EGF-LIKE DOMAIN-CONTAINING PROTEIN"/>
    <property type="match status" value="1"/>
</dbReference>
<dbReference type="PROSITE" id="PS50993">
    <property type="entry name" value="NIDOGEN_G2"/>
    <property type="match status" value="1"/>
</dbReference>
<comment type="caution">
    <text evidence="18">The sequence shown here is derived from an EMBL/GenBank/DDBJ whole genome shotgun (WGS) entry which is preliminary data.</text>
</comment>
<comment type="caution">
    <text evidence="12">Lacks conserved residue(s) required for the propagation of feature annotation.</text>
</comment>
<feature type="domain" description="EGF-like" evidence="15">
    <location>
        <begin position="831"/>
        <end position="872"/>
    </location>
</feature>
<feature type="domain" description="EGF-like" evidence="15">
    <location>
        <begin position="537"/>
        <end position="578"/>
    </location>
</feature>
<feature type="repeat" description="LDL-receptor class B" evidence="13">
    <location>
        <begin position="1009"/>
        <end position="1050"/>
    </location>
</feature>
<feature type="disulfide bond" evidence="12">
    <location>
        <begin position="630"/>
        <end position="647"/>
    </location>
</feature>
<dbReference type="PROSITE" id="PS50026">
    <property type="entry name" value="EGF_3"/>
    <property type="match status" value="9"/>
</dbReference>
<evidence type="ECO:0000256" key="4">
    <source>
        <dbReference type="ARBA" id="ARBA00022536"/>
    </source>
</evidence>
<dbReference type="Gene3D" id="2.120.10.30">
    <property type="entry name" value="TolB, C-terminal domain"/>
    <property type="match status" value="1"/>
</dbReference>
<dbReference type="InterPro" id="IPR003886">
    <property type="entry name" value="NIDO_dom"/>
</dbReference>
<feature type="domain" description="EGF-like" evidence="15">
    <location>
        <begin position="709"/>
        <end position="746"/>
    </location>
</feature>
<name>A0ABD3WLM8_SINWO</name>
<keyword evidence="19" id="KW-1185">Reference proteome</keyword>
<protein>
    <recommendedName>
        <fullName evidence="20">Nidogen-1</fullName>
    </recommendedName>
</protein>
<dbReference type="InterPro" id="IPR009017">
    <property type="entry name" value="GFP"/>
</dbReference>
<dbReference type="GO" id="GO:0005604">
    <property type="term" value="C:basement membrane"/>
    <property type="evidence" value="ECO:0007669"/>
    <property type="project" value="UniProtKB-SubCell"/>
</dbReference>
<feature type="domain" description="EGF-like" evidence="15">
    <location>
        <begin position="579"/>
        <end position="619"/>
    </location>
</feature>
<dbReference type="SMART" id="SM00539">
    <property type="entry name" value="NIDO"/>
    <property type="match status" value="1"/>
</dbReference>
<dbReference type="SMART" id="SM00135">
    <property type="entry name" value="LY"/>
    <property type="match status" value="5"/>
</dbReference>
<feature type="repeat" description="LDL-receptor class B" evidence="13">
    <location>
        <begin position="1051"/>
        <end position="1093"/>
    </location>
</feature>
<dbReference type="PROSITE" id="PS01186">
    <property type="entry name" value="EGF_2"/>
    <property type="match status" value="7"/>
</dbReference>
<keyword evidence="2" id="KW-0964">Secreted</keyword>
<dbReference type="SUPFAM" id="SSF57196">
    <property type="entry name" value="EGF/Laminin"/>
    <property type="match status" value="1"/>
</dbReference>
<dbReference type="InterPro" id="IPR000033">
    <property type="entry name" value="LDLR_classB_rpt"/>
</dbReference>
<dbReference type="GO" id="GO:0007155">
    <property type="term" value="P:cell adhesion"/>
    <property type="evidence" value="ECO:0007669"/>
    <property type="project" value="UniProtKB-KW"/>
</dbReference>
<dbReference type="PROSITE" id="PS00010">
    <property type="entry name" value="ASX_HYDROXYL"/>
    <property type="match status" value="2"/>
</dbReference>
<keyword evidence="3" id="KW-0272">Extracellular matrix</keyword>
<dbReference type="SUPFAM" id="SSF57184">
    <property type="entry name" value="Growth factor receptor domain"/>
    <property type="match status" value="2"/>
</dbReference>
<dbReference type="Pfam" id="PF06119">
    <property type="entry name" value="NIDO"/>
    <property type="match status" value="1"/>
</dbReference>
<keyword evidence="5 14" id="KW-0732">Signal</keyword>
<keyword evidence="9" id="KW-0130">Cell adhesion</keyword>
<feature type="domain" description="EGF-like" evidence="15">
    <location>
        <begin position="621"/>
        <end position="659"/>
    </location>
</feature>
<evidence type="ECO:0000256" key="11">
    <source>
        <dbReference type="ARBA" id="ARBA00023180"/>
    </source>
</evidence>
<dbReference type="SUPFAM" id="SSF63825">
    <property type="entry name" value="YWTD domain"/>
    <property type="match status" value="1"/>
</dbReference>
<feature type="domain" description="EGF-like" evidence="15">
    <location>
        <begin position="789"/>
        <end position="830"/>
    </location>
</feature>
<dbReference type="Gene3D" id="2.10.25.10">
    <property type="entry name" value="Laminin"/>
    <property type="match status" value="10"/>
</dbReference>
<evidence type="ECO:0000256" key="1">
    <source>
        <dbReference type="ARBA" id="ARBA00004302"/>
    </source>
</evidence>
<sequence length="1273" mass="141212">MHSWISLKLFVLLMLCINCEYVSGVPKRLFFPYGEDRGDSVLPAADDISSNEYQLQKDIVFYDATYSSIFVNLNGHLSLGTDLPIYQPDLVLPINFKVIAAFLADIDTRGTGAVYYRETQELAILERAAADIQNHFSKFPTFEPTSLFIATWDNVGYYNFSSEKTNTFQIVIATDGQDSFVFFNYLTDGINWVTGEGKLRGVAADPPAQAGFDSGEGRLHMKLPYSGTFAVAKLAKESNINVPGVWIYQIGNLRGGNIVGPDVNTGDVVIFEPELVGQTCLDGAETCSSNAQCIDFEGGYCCECLPPYYGNGQRCLEPGSPQRLNGKISGVLNGVTFDDLDMHSFVVTKDGRAYTAISRVPPEIGPHMLTLNTVGGIIGWLFALPSGVGAKNGYMFTGGYFNRTARIQYQSGASVLINQQFFGHDALNNLRLETRINGTVPDIGTGEKITVDDYKEEYRRVSPGYIRSHSDRIYRVNNVAFKYTWDHTIHYTECRHDSGRNLTDTMRLSVSRNFVVYDDNDRVVRFAMSNKIGVLTGADPCREGVQNCDVNADCIPTGEGSYRCECRNGFEGDGRTCSDIDECAGSVIACDVNARCYNVPGSFQCQCLPDFKGDGRVCIRDVQLCGNEVCVENARCVYDQEIQQPKCECKPGFVQQQSACVVVSFSCNEVEICAKNAECVYDQLEKRYRCECLEGYSGDGEDSCTKPGLEEGCNCDPNADCLYDVQRFGYRCQCKEGYTGDGASCTRIAVLPSICDDCHPNAQCVFNQTSQQYQCQCSEGFQGNGYRCEPVDCVVQTQLCDANARCVPDGTGIYRCVCKEGYRGDGRRCEQEGCNVANDCDVNAQCIPDPSDTSRYFCRCIQGFEGNGKVCIRRVVPCNEVNNCSEFAECVYDPNALSYRCRCRRGYDGNGFTCTARGDNCRENPGLCDPNASCLLNVDTFVCVCNQNYGGDGKSCLPVSDETNFLFFSRGYSLHRVTASNREEDVHKSRLLYVPDELIVAVDSDCVDHKYYWSDVFKGRVSRANIDGSDKEVVVQDLQSPEGIAIDWLSRNIYITDSGLDIIEVTNINGSIRKTLINTNLKDPRAIVIDPQRGEMYWTDWFRGGPTIEKAYMDGSNRKLFVNTDLSLPNGLTIDYTTQQICWGDAGVKKIECIRTDGVGRRVVTENAPYPFDITFFGNTLYWSDWTISGIPNINSDGGNRNENLPLPVGGNGRLYGITSVREYCPRLSNYCMRNNGGCRFLCLPTPNGGRTCACPDNIAPERCNEIAKVKRK</sequence>
<evidence type="ECO:0008006" key="20">
    <source>
        <dbReference type="Google" id="ProtNLM"/>
    </source>
</evidence>
<keyword evidence="10 12" id="KW-1015">Disulfide bond</keyword>
<evidence type="ECO:0000256" key="5">
    <source>
        <dbReference type="ARBA" id="ARBA00022729"/>
    </source>
</evidence>
<evidence type="ECO:0000256" key="7">
    <source>
        <dbReference type="ARBA" id="ARBA00022837"/>
    </source>
</evidence>
<evidence type="ECO:0000313" key="18">
    <source>
        <dbReference type="EMBL" id="KAL3873628.1"/>
    </source>
</evidence>
<dbReference type="SMART" id="SM00181">
    <property type="entry name" value="EGF"/>
    <property type="match status" value="12"/>
</dbReference>
<dbReference type="InterPro" id="IPR024731">
    <property type="entry name" value="NELL2-like_EGF"/>
</dbReference>
<keyword evidence="4 12" id="KW-0245">EGF-like domain</keyword>
<gene>
    <name evidence="18" type="ORF">ACJMK2_036723</name>
</gene>
<keyword evidence="7" id="KW-0106">Calcium</keyword>
<dbReference type="InterPro" id="IPR009030">
    <property type="entry name" value="Growth_fac_rcpt_cys_sf"/>
</dbReference>
<feature type="domain" description="EGF-like" evidence="15">
    <location>
        <begin position="663"/>
        <end position="705"/>
    </location>
</feature>
<dbReference type="Pfam" id="PF07474">
    <property type="entry name" value="G2F"/>
    <property type="match status" value="1"/>
</dbReference>
<feature type="chain" id="PRO_5044832442" description="Nidogen-1" evidence="14">
    <location>
        <begin position="25"/>
        <end position="1273"/>
    </location>
</feature>
<dbReference type="SMART" id="SM00289">
    <property type="entry name" value="WR1"/>
    <property type="match status" value="4"/>
</dbReference>
<dbReference type="SUPFAM" id="SSF54511">
    <property type="entry name" value="GFP-like"/>
    <property type="match status" value="1"/>
</dbReference>
<dbReference type="InterPro" id="IPR006150">
    <property type="entry name" value="Cys_repeat_1"/>
</dbReference>
<dbReference type="Pfam" id="PF00058">
    <property type="entry name" value="Ldl_recept_b"/>
    <property type="match status" value="3"/>
</dbReference>
<dbReference type="Proteomes" id="UP001634394">
    <property type="component" value="Unassembled WGS sequence"/>
</dbReference>
<evidence type="ECO:0000256" key="10">
    <source>
        <dbReference type="ARBA" id="ARBA00023157"/>
    </source>
</evidence>
<dbReference type="SMART" id="SM00179">
    <property type="entry name" value="EGF_CA"/>
    <property type="match status" value="5"/>
</dbReference>
<evidence type="ECO:0000256" key="9">
    <source>
        <dbReference type="ARBA" id="ARBA00022889"/>
    </source>
</evidence>
<dbReference type="FunFam" id="2.10.25.10:FF:000038">
    <property type="entry name" value="Fibrillin 2"/>
    <property type="match status" value="1"/>
</dbReference>
<dbReference type="SMART" id="SM00682">
    <property type="entry name" value="G2F"/>
    <property type="match status" value="1"/>
</dbReference>
<evidence type="ECO:0000259" key="17">
    <source>
        <dbReference type="PROSITE" id="PS51220"/>
    </source>
</evidence>
<feature type="signal peptide" evidence="14">
    <location>
        <begin position="1"/>
        <end position="24"/>
    </location>
</feature>
<evidence type="ECO:0000256" key="8">
    <source>
        <dbReference type="ARBA" id="ARBA00022869"/>
    </source>
</evidence>
<dbReference type="FunFam" id="2.120.10.30:FF:000241">
    <property type="entry name" value="Low-density lipoprotein receptor-related protein 6"/>
    <property type="match status" value="1"/>
</dbReference>
<dbReference type="Gene3D" id="2.40.155.10">
    <property type="entry name" value="Green fluorescent protein"/>
    <property type="match status" value="1"/>
</dbReference>
<dbReference type="PANTHER" id="PTHR24039">
    <property type="entry name" value="FIBRILLIN-RELATED"/>
    <property type="match status" value="1"/>
</dbReference>
<dbReference type="AlphaFoldDB" id="A0ABD3WLM8"/>